<dbReference type="STRING" id="287986.DV20_28345"/>
<keyword evidence="6" id="KW-1185">Reference proteome</keyword>
<dbReference type="InterPro" id="IPR029229">
    <property type="entry name" value="Alkyl_sulf_C"/>
</dbReference>
<dbReference type="InterPro" id="IPR002577">
    <property type="entry name" value="HTH_HxlR"/>
</dbReference>
<dbReference type="Gene3D" id="1.10.10.10">
    <property type="entry name" value="Winged helix-like DNA-binding domain superfamily/Winged helix DNA-binding domain"/>
    <property type="match status" value="1"/>
</dbReference>
<keyword evidence="2" id="KW-0238">DNA-binding</keyword>
<evidence type="ECO:0000256" key="3">
    <source>
        <dbReference type="ARBA" id="ARBA00023163"/>
    </source>
</evidence>
<comment type="caution">
    <text evidence="5">The sequence shown here is derived from an EMBL/GenBank/DDBJ whole genome shotgun (WGS) entry which is preliminary data.</text>
</comment>
<feature type="domain" description="HTH hxlR-type" evidence="4">
    <location>
        <begin position="12"/>
        <end position="110"/>
    </location>
</feature>
<proteinExistence type="predicted"/>
<dbReference type="SUPFAM" id="SSF55718">
    <property type="entry name" value="SCP-like"/>
    <property type="match status" value="1"/>
</dbReference>
<dbReference type="GO" id="GO:0003677">
    <property type="term" value="F:DNA binding"/>
    <property type="evidence" value="ECO:0007669"/>
    <property type="project" value="UniProtKB-KW"/>
</dbReference>
<dbReference type="Pfam" id="PF01638">
    <property type="entry name" value="HxlR"/>
    <property type="match status" value="1"/>
</dbReference>
<keyword evidence="1" id="KW-0805">Transcription regulation</keyword>
<dbReference type="InterPro" id="IPR036388">
    <property type="entry name" value="WH-like_DNA-bd_sf"/>
</dbReference>
<dbReference type="InterPro" id="IPR036527">
    <property type="entry name" value="SCP2_sterol-bd_dom_sf"/>
</dbReference>
<reference evidence="5 6" key="1">
    <citation type="submission" date="2014-05" db="EMBL/GenBank/DDBJ databases">
        <title>Draft genome sequence of Amycolatopsis rifamycinica DSM 46095.</title>
        <authorList>
            <person name="Lal R."/>
            <person name="Saxena A."/>
            <person name="Kumari R."/>
            <person name="Mukherjee U."/>
            <person name="Singh P."/>
            <person name="Sangwan N."/>
            <person name="Mahato N.K."/>
        </authorList>
    </citation>
    <scope>NUCLEOTIDE SEQUENCE [LARGE SCALE GENOMIC DNA]</scope>
    <source>
        <strain evidence="5 6">DSM 46095</strain>
    </source>
</reference>
<name>A0A066TVH4_9PSEU</name>
<evidence type="ECO:0000259" key="4">
    <source>
        <dbReference type="PROSITE" id="PS51118"/>
    </source>
</evidence>
<protein>
    <submittedName>
        <fullName evidence="5">HxlR family transcriptional regulator</fullName>
    </submittedName>
</protein>
<dbReference type="Gene3D" id="3.30.1050.10">
    <property type="entry name" value="SCP2 sterol-binding domain"/>
    <property type="match status" value="1"/>
</dbReference>
<dbReference type="AlphaFoldDB" id="A0A066TVH4"/>
<evidence type="ECO:0000256" key="1">
    <source>
        <dbReference type="ARBA" id="ARBA00023015"/>
    </source>
</evidence>
<sequence>MTARTRTYGQYCGLARAMELVGERWALLIVRDLVLGPKRYTELQAGLPKIPPSILSARLNELEETGVIRRRIRPDLDAGLVYELTEYGSELDHILLDLGLWGARSLSHPGPDDVFTLDAAILSLYTTFQSEAAAGVQVTFEIQYHDTMILHAMVDDGALKVSEGRYPDADLIIRSSQGAALLDVIGGQVTPPEAVRTGKISIDGDVRDLELFTRLFRLTAAPEIQDGVSLH</sequence>
<dbReference type="eggNOG" id="COG1733">
    <property type="taxonomic scope" value="Bacteria"/>
</dbReference>
<organism evidence="5 6">
    <name type="scientific">Amycolatopsis rifamycinica</name>
    <dbReference type="NCBI Taxonomy" id="287986"/>
    <lineage>
        <taxon>Bacteria</taxon>
        <taxon>Bacillati</taxon>
        <taxon>Actinomycetota</taxon>
        <taxon>Actinomycetes</taxon>
        <taxon>Pseudonocardiales</taxon>
        <taxon>Pseudonocardiaceae</taxon>
        <taxon>Amycolatopsis</taxon>
    </lineage>
</organism>
<dbReference type="SUPFAM" id="SSF46785">
    <property type="entry name" value="Winged helix' DNA-binding domain"/>
    <property type="match status" value="1"/>
</dbReference>
<dbReference type="Proteomes" id="UP000027345">
    <property type="component" value="Unassembled WGS sequence"/>
</dbReference>
<keyword evidence="3" id="KW-0804">Transcription</keyword>
<dbReference type="RefSeq" id="WP_043785464.1">
    <property type="nucleotide sequence ID" value="NZ_JMQI01000061.1"/>
</dbReference>
<dbReference type="InterPro" id="IPR036390">
    <property type="entry name" value="WH_DNA-bd_sf"/>
</dbReference>
<accession>A0A066TVH4</accession>
<gene>
    <name evidence="5" type="ORF">DV20_28345</name>
</gene>
<dbReference type="Pfam" id="PF14864">
    <property type="entry name" value="Alkyl_sulf_C"/>
    <property type="match status" value="1"/>
</dbReference>
<evidence type="ECO:0000313" key="5">
    <source>
        <dbReference type="EMBL" id="KDN18860.1"/>
    </source>
</evidence>
<dbReference type="PROSITE" id="PS51118">
    <property type="entry name" value="HTH_HXLR"/>
    <property type="match status" value="1"/>
</dbReference>
<dbReference type="PANTHER" id="PTHR33204:SF18">
    <property type="entry name" value="TRANSCRIPTIONAL REGULATORY PROTEIN"/>
    <property type="match status" value="1"/>
</dbReference>
<dbReference type="EMBL" id="JMQI01000061">
    <property type="protein sequence ID" value="KDN18860.1"/>
    <property type="molecule type" value="Genomic_DNA"/>
</dbReference>
<dbReference type="PANTHER" id="PTHR33204">
    <property type="entry name" value="TRANSCRIPTIONAL REGULATOR, MARR FAMILY"/>
    <property type="match status" value="1"/>
</dbReference>
<evidence type="ECO:0000313" key="6">
    <source>
        <dbReference type="Proteomes" id="UP000027345"/>
    </source>
</evidence>
<evidence type="ECO:0000256" key="2">
    <source>
        <dbReference type="ARBA" id="ARBA00023125"/>
    </source>
</evidence>